<reference evidence="1 2" key="1">
    <citation type="submission" date="2020-07" db="EMBL/GenBank/DDBJ databases">
        <title>Genomic Encyclopedia of Type Strains, Phase IV (KMG-IV): sequencing the most valuable type-strain genomes for metagenomic binning, comparative biology and taxonomic classification.</title>
        <authorList>
            <person name="Goeker M."/>
        </authorList>
    </citation>
    <scope>NUCLEOTIDE SEQUENCE [LARGE SCALE GENOMIC DNA]</scope>
    <source>
        <strain evidence="1 2">DSM 17721</strain>
    </source>
</reference>
<keyword evidence="2" id="KW-1185">Reference proteome</keyword>
<organism evidence="1 2">
    <name type="scientific">Desulfosalsimonas propionicica</name>
    <dbReference type="NCBI Taxonomy" id="332175"/>
    <lineage>
        <taxon>Bacteria</taxon>
        <taxon>Pseudomonadati</taxon>
        <taxon>Thermodesulfobacteriota</taxon>
        <taxon>Desulfobacteria</taxon>
        <taxon>Desulfobacterales</taxon>
        <taxon>Desulfosalsimonadaceae</taxon>
        <taxon>Desulfosalsimonas</taxon>
    </lineage>
</organism>
<comment type="caution">
    <text evidence="1">The sequence shown here is derived from an EMBL/GenBank/DDBJ whole genome shotgun (WGS) entry which is preliminary data.</text>
</comment>
<gene>
    <name evidence="1" type="ORF">HNR65_000800</name>
</gene>
<name>A0A7W0C7C2_9BACT</name>
<evidence type="ECO:0000313" key="2">
    <source>
        <dbReference type="Proteomes" id="UP000525298"/>
    </source>
</evidence>
<proteinExistence type="predicted"/>
<sequence length="318" mass="36154">MLNIKYVAKFAVVMFAVGLLPACLFSVPYAKHKDIPVDKRLIGNWTNRDRSAKGCCQILIMERDKYTYKIEYEQAPDFVGAPLRFNLTATGFLTEACGQRVGQFRIDSFATKEKGGSEDIGKITGRYILAVFEDIGRDAFCFCWLHPESLGVPMNHPHMTPDRLKEIVDRHLKAGEFRKNRLCFKRRKKAPSWCSKKTDVAPCLEGRWIVKSAKKDGRKTKQVENMKFVFSGNKMLIKSPWRENDGDNYFFTVNDAVSPHHFSFSELDAQVPMKGIYECSGDELKLCIRDKSSGQGRPAAFGSAPESDLLMLELLRDE</sequence>
<accession>A0A7W0C7C2</accession>
<evidence type="ECO:0000313" key="1">
    <source>
        <dbReference type="EMBL" id="MBA2880482.1"/>
    </source>
</evidence>
<dbReference type="RefSeq" id="WP_181550161.1">
    <property type="nucleotide sequence ID" value="NZ_JACDUS010000002.1"/>
</dbReference>
<dbReference type="AlphaFoldDB" id="A0A7W0C7C2"/>
<dbReference type="Proteomes" id="UP000525298">
    <property type="component" value="Unassembled WGS sequence"/>
</dbReference>
<dbReference type="InterPro" id="IPR017504">
    <property type="entry name" value="CHP03067_Planctomycetes"/>
</dbReference>
<dbReference type="EMBL" id="JACDUS010000002">
    <property type="protein sequence ID" value="MBA2880482.1"/>
    <property type="molecule type" value="Genomic_DNA"/>
</dbReference>
<dbReference type="NCBIfam" id="TIGR03067">
    <property type="entry name" value="Planc_TIGR03067"/>
    <property type="match status" value="1"/>
</dbReference>
<protein>
    <submittedName>
        <fullName evidence="1">Uncharacterized protein (TIGR03067 family)</fullName>
    </submittedName>
</protein>